<evidence type="ECO:0000259" key="2">
    <source>
        <dbReference type="Pfam" id="PF07653"/>
    </source>
</evidence>
<dbReference type="PANTHER" id="PTHR22692:SF21">
    <property type="entry name" value="MYOSIN XVA"/>
    <property type="match status" value="1"/>
</dbReference>
<evidence type="ECO:0000313" key="3">
    <source>
        <dbReference type="Ensembl" id="ENSDCDP00010032425.1"/>
    </source>
</evidence>
<dbReference type="AlphaFoldDB" id="A0AAY4CGT7"/>
<dbReference type="Ensembl" id="ENSDCDT00010040187.1">
    <property type="protein sequence ID" value="ENSDCDP00010032425.1"/>
    <property type="gene ID" value="ENSDCDG00010020728.1"/>
</dbReference>
<reference evidence="3 4" key="1">
    <citation type="submission" date="2020-06" db="EMBL/GenBank/DDBJ databases">
        <authorList>
            <consortium name="Wellcome Sanger Institute Data Sharing"/>
        </authorList>
    </citation>
    <scope>NUCLEOTIDE SEQUENCE [LARGE SCALE GENOMIC DNA]</scope>
</reference>
<dbReference type="InterPro" id="IPR051567">
    <property type="entry name" value="Unconventional_Myosin_ATPase"/>
</dbReference>
<proteinExistence type="predicted"/>
<dbReference type="InterPro" id="IPR036028">
    <property type="entry name" value="SH3-like_dom_sf"/>
</dbReference>
<dbReference type="GeneTree" id="ENSGT00940000167865"/>
<keyword evidence="4" id="KW-1185">Reference proteome</keyword>
<name>A0AAY4CGT7_9TELE</name>
<accession>A0AAY4CGT7</accession>
<sequence length="133" mass="15255">MTITSLSCLSLSFSYTQILFVTLPSQHMLEFNLQSEKLILFSAKAPHIKILVDYFISELKKDSEYVVAERNFVTEDRNLLSFHKGDIIRLQPMDGLDSGQSYGCVVRKKVIFLEEQRKGTADFAGWRIRTDEG</sequence>
<feature type="domain" description="SH3" evidence="2">
    <location>
        <begin position="65"/>
        <end position="109"/>
    </location>
</feature>
<organism evidence="3 4">
    <name type="scientific">Denticeps clupeoides</name>
    <name type="common">denticle herring</name>
    <dbReference type="NCBI Taxonomy" id="299321"/>
    <lineage>
        <taxon>Eukaryota</taxon>
        <taxon>Metazoa</taxon>
        <taxon>Chordata</taxon>
        <taxon>Craniata</taxon>
        <taxon>Vertebrata</taxon>
        <taxon>Euteleostomi</taxon>
        <taxon>Actinopterygii</taxon>
        <taxon>Neopterygii</taxon>
        <taxon>Teleostei</taxon>
        <taxon>Clupei</taxon>
        <taxon>Clupeiformes</taxon>
        <taxon>Denticipitoidei</taxon>
        <taxon>Denticipitidae</taxon>
        <taxon>Denticeps</taxon>
    </lineage>
</organism>
<dbReference type="PANTHER" id="PTHR22692">
    <property type="entry name" value="MYOSIN VII, XV"/>
    <property type="match status" value="1"/>
</dbReference>
<evidence type="ECO:0000313" key="4">
    <source>
        <dbReference type="Proteomes" id="UP000694580"/>
    </source>
</evidence>
<evidence type="ECO:0000256" key="1">
    <source>
        <dbReference type="ARBA" id="ARBA00022443"/>
    </source>
</evidence>
<dbReference type="Pfam" id="PF07653">
    <property type="entry name" value="SH3_2"/>
    <property type="match status" value="1"/>
</dbReference>
<protein>
    <recommendedName>
        <fullName evidence="2">SH3 domain-containing protein</fullName>
    </recommendedName>
</protein>
<dbReference type="InterPro" id="IPR001452">
    <property type="entry name" value="SH3_domain"/>
</dbReference>
<dbReference type="SUPFAM" id="SSF50044">
    <property type="entry name" value="SH3-domain"/>
    <property type="match status" value="1"/>
</dbReference>
<dbReference type="Gene3D" id="2.30.30.40">
    <property type="entry name" value="SH3 Domains"/>
    <property type="match status" value="1"/>
</dbReference>
<dbReference type="Proteomes" id="UP000694580">
    <property type="component" value="Chromosome 3"/>
</dbReference>
<reference evidence="3" key="2">
    <citation type="submission" date="2025-08" db="UniProtKB">
        <authorList>
            <consortium name="Ensembl"/>
        </authorList>
    </citation>
    <scope>IDENTIFICATION</scope>
</reference>
<reference evidence="3" key="3">
    <citation type="submission" date="2025-09" db="UniProtKB">
        <authorList>
            <consortium name="Ensembl"/>
        </authorList>
    </citation>
    <scope>IDENTIFICATION</scope>
</reference>
<keyword evidence="1" id="KW-0728">SH3 domain</keyword>